<dbReference type="PANTHER" id="PTHR33874:SF1">
    <property type="entry name" value="RING FINGER PROTEIN"/>
    <property type="match status" value="1"/>
</dbReference>
<dbReference type="Gramene" id="evm.model.01.2554">
    <property type="protein sequence ID" value="cds.evm.model.01.2554"/>
    <property type="gene ID" value="evm.TU.01.2554"/>
</dbReference>
<evidence type="ECO:0000313" key="2">
    <source>
        <dbReference type="EnsemblPlants" id="cds.evm.model.01.2554"/>
    </source>
</evidence>
<proteinExistence type="predicted"/>
<name>A0A803NLM6_CANSA</name>
<reference evidence="2" key="1">
    <citation type="submission" date="2018-11" db="EMBL/GenBank/DDBJ databases">
        <authorList>
            <person name="Grassa J C."/>
        </authorList>
    </citation>
    <scope>NUCLEOTIDE SEQUENCE [LARGE SCALE GENOMIC DNA]</scope>
</reference>
<dbReference type="OMA" id="KETSEWC"/>
<accession>A0A803NLM6</accession>
<organism evidence="2 3">
    <name type="scientific">Cannabis sativa</name>
    <name type="common">Hemp</name>
    <name type="synonym">Marijuana</name>
    <dbReference type="NCBI Taxonomy" id="3483"/>
    <lineage>
        <taxon>Eukaryota</taxon>
        <taxon>Viridiplantae</taxon>
        <taxon>Streptophyta</taxon>
        <taxon>Embryophyta</taxon>
        <taxon>Tracheophyta</taxon>
        <taxon>Spermatophyta</taxon>
        <taxon>Magnoliopsida</taxon>
        <taxon>eudicotyledons</taxon>
        <taxon>Gunneridae</taxon>
        <taxon>Pentapetalae</taxon>
        <taxon>rosids</taxon>
        <taxon>fabids</taxon>
        <taxon>Rosales</taxon>
        <taxon>Cannabaceae</taxon>
        <taxon>Cannabis</taxon>
    </lineage>
</organism>
<feature type="compositionally biased region" description="Acidic residues" evidence="1">
    <location>
        <begin position="99"/>
        <end position="114"/>
    </location>
</feature>
<evidence type="ECO:0000256" key="1">
    <source>
        <dbReference type="SAM" id="MobiDB-lite"/>
    </source>
</evidence>
<dbReference type="Proteomes" id="UP000596661">
    <property type="component" value="Chromosome 1"/>
</dbReference>
<sequence>MHTNYLRFFSFSYHRHSRTANPPLELQTRFLISNLGLNNFIQVGMEVVDVLDSKPSVMVNVNTDNSENDRVLVKRKTLQAVLQQCQRALELLETTGGVADDDDEDDEGEEDDNTAEPSSGEDRSSGEAEELCELLKSRVECPDFLQKLACAQASIPQNLTAEEGNSWDVVSANDLWEGENSDLKEDEYVLVSQEDILEGIACFMTAYLESIKQTKDLPPNQLQEALRKTFSVKKKKGKLRKAWDGSKVIYNVASWGATAIGIYQNPVIIRVASKAFWTSCQVISKLL</sequence>
<dbReference type="AlphaFoldDB" id="A0A803NLM6"/>
<protein>
    <submittedName>
        <fullName evidence="2">Uncharacterized protein</fullName>
    </submittedName>
</protein>
<gene>
    <name evidence="2" type="primary">LOC115697855</name>
</gene>
<dbReference type="EnsemblPlants" id="evm.model.01.2554">
    <property type="protein sequence ID" value="cds.evm.model.01.2554"/>
    <property type="gene ID" value="evm.TU.01.2554"/>
</dbReference>
<keyword evidence="3" id="KW-1185">Reference proteome</keyword>
<dbReference type="PANTHER" id="PTHR33874">
    <property type="entry name" value="RING FINGER PROTEIN"/>
    <property type="match status" value="1"/>
</dbReference>
<feature type="region of interest" description="Disordered" evidence="1">
    <location>
        <begin position="93"/>
        <end position="129"/>
    </location>
</feature>
<evidence type="ECO:0000313" key="3">
    <source>
        <dbReference type="Proteomes" id="UP000596661"/>
    </source>
</evidence>
<dbReference type="EMBL" id="UZAU01000073">
    <property type="status" value="NOT_ANNOTATED_CDS"/>
    <property type="molecule type" value="Genomic_DNA"/>
</dbReference>
<reference evidence="2" key="2">
    <citation type="submission" date="2021-03" db="UniProtKB">
        <authorList>
            <consortium name="EnsemblPlants"/>
        </authorList>
    </citation>
    <scope>IDENTIFICATION</scope>
</reference>